<proteinExistence type="inferred from homology"/>
<protein>
    <submittedName>
        <fullName evidence="5">Oxidoreductase</fullName>
    </submittedName>
</protein>
<dbReference type="GO" id="GO:0016020">
    <property type="term" value="C:membrane"/>
    <property type="evidence" value="ECO:0007669"/>
    <property type="project" value="TreeGrafter"/>
</dbReference>
<gene>
    <name evidence="5" type="ORF">KDA_70530</name>
</gene>
<dbReference type="PRINTS" id="PR00080">
    <property type="entry name" value="SDRFAMILY"/>
</dbReference>
<dbReference type="SUPFAM" id="SSF51735">
    <property type="entry name" value="NAD(P)-binding Rossmann-fold domains"/>
    <property type="match status" value="1"/>
</dbReference>
<comment type="caution">
    <text evidence="5">The sequence shown here is derived from an EMBL/GenBank/DDBJ whole genome shotgun (WGS) entry which is preliminary data.</text>
</comment>
<dbReference type="Proteomes" id="UP000287171">
    <property type="component" value="Unassembled WGS sequence"/>
</dbReference>
<dbReference type="AlphaFoldDB" id="A0A402BJP1"/>
<name>A0A402BJP1_9CHLR</name>
<evidence type="ECO:0000313" key="5">
    <source>
        <dbReference type="EMBL" id="GCE31569.1"/>
    </source>
</evidence>
<dbReference type="PROSITE" id="PS00061">
    <property type="entry name" value="ADH_SHORT"/>
    <property type="match status" value="1"/>
</dbReference>
<dbReference type="SMART" id="SM00822">
    <property type="entry name" value="PKS_KR"/>
    <property type="match status" value="1"/>
</dbReference>
<organism evidence="5 6">
    <name type="scientific">Dictyobacter alpinus</name>
    <dbReference type="NCBI Taxonomy" id="2014873"/>
    <lineage>
        <taxon>Bacteria</taxon>
        <taxon>Bacillati</taxon>
        <taxon>Chloroflexota</taxon>
        <taxon>Ktedonobacteria</taxon>
        <taxon>Ktedonobacterales</taxon>
        <taxon>Dictyobacteraceae</taxon>
        <taxon>Dictyobacter</taxon>
    </lineage>
</organism>
<dbReference type="PRINTS" id="PR00081">
    <property type="entry name" value="GDHRDH"/>
</dbReference>
<dbReference type="GO" id="GO:0016491">
    <property type="term" value="F:oxidoreductase activity"/>
    <property type="evidence" value="ECO:0007669"/>
    <property type="project" value="UniProtKB-KW"/>
</dbReference>
<dbReference type="PANTHER" id="PTHR44196:SF1">
    <property type="entry name" value="DEHYDROGENASE_REDUCTASE SDR FAMILY MEMBER 7B"/>
    <property type="match status" value="1"/>
</dbReference>
<dbReference type="InterPro" id="IPR036291">
    <property type="entry name" value="NAD(P)-bd_dom_sf"/>
</dbReference>
<dbReference type="InterPro" id="IPR020904">
    <property type="entry name" value="Sc_DH/Rdtase_CS"/>
</dbReference>
<sequence>MKLSGSTILITGGTSGIGLELAIQLYKRQNTVLITGRDPHKLQEVQRQFPDMHTYQSDVSDPAAIVSLYQRVTHDFPDLNVLVNNAGEMRMLSLQGQHGLQDIGHEIAINLLGPVRMVEQFLPFLTTKRQAAIINMSSGLAFVPLASAPIYCATKAAIHSYTQSLRIQLHGTPVKVFELAPPPTSTPLMDNFGSDALNNQSSGVMNVDKMVRVALRGLEKDTEEIRPGVSNVLKVMSRLAPTLMLRQMNRPVARELAKIPTLPFLTEHAHT</sequence>
<dbReference type="Gene3D" id="3.40.50.720">
    <property type="entry name" value="NAD(P)-binding Rossmann-like Domain"/>
    <property type="match status" value="1"/>
</dbReference>
<accession>A0A402BJP1</accession>
<dbReference type="InterPro" id="IPR057326">
    <property type="entry name" value="KR_dom"/>
</dbReference>
<dbReference type="Pfam" id="PF00106">
    <property type="entry name" value="adh_short"/>
    <property type="match status" value="1"/>
</dbReference>
<evidence type="ECO:0000259" key="4">
    <source>
        <dbReference type="SMART" id="SM00822"/>
    </source>
</evidence>
<evidence type="ECO:0000256" key="2">
    <source>
        <dbReference type="ARBA" id="ARBA00023002"/>
    </source>
</evidence>
<feature type="domain" description="Ketoreductase" evidence="4">
    <location>
        <begin position="6"/>
        <end position="186"/>
    </location>
</feature>
<evidence type="ECO:0000256" key="1">
    <source>
        <dbReference type="ARBA" id="ARBA00006484"/>
    </source>
</evidence>
<evidence type="ECO:0000256" key="3">
    <source>
        <dbReference type="RuleBase" id="RU000363"/>
    </source>
</evidence>
<keyword evidence="6" id="KW-1185">Reference proteome</keyword>
<reference evidence="6" key="1">
    <citation type="submission" date="2018-12" db="EMBL/GenBank/DDBJ databases">
        <title>Tengunoibacter tsumagoiensis gen. nov., sp. nov., Dictyobacter kobayashii sp. nov., D. alpinus sp. nov., and D. joshuensis sp. nov. and description of Dictyobacteraceae fam. nov. within the order Ktedonobacterales isolated from Tengu-no-mugimeshi.</title>
        <authorList>
            <person name="Wang C.M."/>
            <person name="Zheng Y."/>
            <person name="Sakai Y."/>
            <person name="Toyoda A."/>
            <person name="Minakuchi Y."/>
            <person name="Abe K."/>
            <person name="Yokota A."/>
            <person name="Yabe S."/>
        </authorList>
    </citation>
    <scope>NUCLEOTIDE SEQUENCE [LARGE SCALE GENOMIC DNA]</scope>
    <source>
        <strain evidence="6">Uno16</strain>
    </source>
</reference>
<comment type="similarity">
    <text evidence="1 3">Belongs to the short-chain dehydrogenases/reductases (SDR) family.</text>
</comment>
<dbReference type="EMBL" id="BIFT01000002">
    <property type="protein sequence ID" value="GCE31569.1"/>
    <property type="molecule type" value="Genomic_DNA"/>
</dbReference>
<dbReference type="PANTHER" id="PTHR44196">
    <property type="entry name" value="DEHYDROGENASE/REDUCTASE SDR FAMILY MEMBER 7B"/>
    <property type="match status" value="1"/>
</dbReference>
<keyword evidence="2" id="KW-0560">Oxidoreductase</keyword>
<dbReference type="RefSeq" id="WP_126631520.1">
    <property type="nucleotide sequence ID" value="NZ_BIFT01000002.1"/>
</dbReference>
<dbReference type="OrthoDB" id="9810734at2"/>
<dbReference type="InterPro" id="IPR002347">
    <property type="entry name" value="SDR_fam"/>
</dbReference>
<evidence type="ECO:0000313" key="6">
    <source>
        <dbReference type="Proteomes" id="UP000287171"/>
    </source>
</evidence>